<keyword evidence="1" id="KW-1133">Transmembrane helix</keyword>
<dbReference type="EMBL" id="BAYM01000035">
    <property type="protein sequence ID" value="GAN35937.1"/>
    <property type="molecule type" value="Genomic_DNA"/>
</dbReference>
<keyword evidence="1" id="KW-0472">Membrane</keyword>
<dbReference type="RefSeq" id="WP_003607268.1">
    <property type="nucleotide sequence ID" value="NZ_BAYM01000035.1"/>
</dbReference>
<protein>
    <submittedName>
        <fullName evidence="2">Cobalamin synthesis protein</fullName>
    </submittedName>
</protein>
<evidence type="ECO:0000256" key="1">
    <source>
        <dbReference type="SAM" id="Phobius"/>
    </source>
</evidence>
<dbReference type="PROSITE" id="PS51257">
    <property type="entry name" value="PROKAR_LIPOPROTEIN"/>
    <property type="match status" value="1"/>
</dbReference>
<dbReference type="AlphaFoldDB" id="A0A0C9Q7U8"/>
<dbReference type="InterPro" id="IPR038690">
    <property type="entry name" value="NusG_2_sf"/>
</dbReference>
<dbReference type="Pfam" id="PF07009">
    <property type="entry name" value="NusG_II"/>
    <property type="match status" value="1"/>
</dbReference>
<organism evidence="2 3">
    <name type="scientific">Lacticaseibacillus paracasei NRIC 0644</name>
    <dbReference type="NCBI Taxonomy" id="1435038"/>
    <lineage>
        <taxon>Bacteria</taxon>
        <taxon>Bacillati</taxon>
        <taxon>Bacillota</taxon>
        <taxon>Bacilli</taxon>
        <taxon>Lactobacillales</taxon>
        <taxon>Lactobacillaceae</taxon>
        <taxon>Lacticaseibacillus</taxon>
    </lineage>
</organism>
<reference evidence="3" key="1">
    <citation type="submission" date="2014-05" db="EMBL/GenBank/DDBJ databases">
        <title>Whole genome sequencing of Lactobacillus casei NRIC0644.</title>
        <authorList>
            <person name="Atarashi H."/>
            <person name="Yoshida Y."/>
            <person name="Fujimura S."/>
            <person name="Tanaka N."/>
            <person name="Shiwa Y."/>
            <person name="Yoshikawa H."/>
            <person name="Okada S."/>
            <person name="Nakagawa J."/>
        </authorList>
    </citation>
    <scope>NUCLEOTIDE SEQUENCE [LARGE SCALE GENOMIC DNA]</scope>
    <source>
        <strain evidence="3">NRIC0644</strain>
    </source>
</reference>
<sequence>MRWLKKYVRPFDYVIIIVLFVACFLPVGIFSLTEANVNTNQKVAVISINGHVKRRIHLTTHTRHQQFTLYPAKGQYNIIEVQGARIRDKEDNSPDQIAVHTGWISQVGQQSICLPHKLLIEIKPAQAGTGTSGDTGGLVHP</sequence>
<keyword evidence="1" id="KW-0812">Transmembrane</keyword>
<evidence type="ECO:0000313" key="2">
    <source>
        <dbReference type="EMBL" id="GAN35937.1"/>
    </source>
</evidence>
<comment type="caution">
    <text evidence="2">The sequence shown here is derived from an EMBL/GenBank/DDBJ whole genome shotgun (WGS) entry which is preliminary data.</text>
</comment>
<proteinExistence type="predicted"/>
<accession>A0A0C9Q7U8</accession>
<dbReference type="Gene3D" id="2.60.320.10">
    <property type="entry name" value="N-utilization substance G protein NusG, insert domain"/>
    <property type="match status" value="1"/>
</dbReference>
<dbReference type="CDD" id="cd09911">
    <property type="entry name" value="Lin0431_like"/>
    <property type="match status" value="1"/>
</dbReference>
<gene>
    <name evidence="2" type="ORF">LC0644_0526</name>
</gene>
<dbReference type="Proteomes" id="UP000032552">
    <property type="component" value="Unassembled WGS sequence"/>
</dbReference>
<feature type="transmembrane region" description="Helical" evidence="1">
    <location>
        <begin position="12"/>
        <end position="32"/>
    </location>
</feature>
<name>A0A0C9Q7U8_LACPA</name>
<evidence type="ECO:0000313" key="3">
    <source>
        <dbReference type="Proteomes" id="UP000032552"/>
    </source>
</evidence>